<evidence type="ECO:0000313" key="1">
    <source>
        <dbReference type="EMBL" id="MPY64542.1"/>
    </source>
</evidence>
<evidence type="ECO:0000313" key="2">
    <source>
        <dbReference type="Proteomes" id="UP000400924"/>
    </source>
</evidence>
<accession>A0A5N8XZ69</accession>
<dbReference type="AlphaFoldDB" id="A0A5N8XZ69"/>
<organism evidence="1 2">
    <name type="scientific">Streptomyces spongiae</name>
    <dbReference type="NCBI Taxonomy" id="565072"/>
    <lineage>
        <taxon>Bacteria</taxon>
        <taxon>Bacillati</taxon>
        <taxon>Actinomycetota</taxon>
        <taxon>Actinomycetes</taxon>
        <taxon>Kitasatosporales</taxon>
        <taxon>Streptomycetaceae</taxon>
        <taxon>Streptomyces</taxon>
    </lineage>
</organism>
<proteinExistence type="predicted"/>
<comment type="caution">
    <text evidence="1">The sequence shown here is derived from an EMBL/GenBank/DDBJ whole genome shotgun (WGS) entry which is preliminary data.</text>
</comment>
<reference evidence="1 2" key="1">
    <citation type="submission" date="2019-07" db="EMBL/GenBank/DDBJ databases">
        <title>New species of Amycolatopsis and Streptomyces.</title>
        <authorList>
            <person name="Duangmal K."/>
            <person name="Teo W.F.A."/>
            <person name="Lipun K."/>
        </authorList>
    </citation>
    <scope>NUCLEOTIDE SEQUENCE [LARGE SCALE GENOMIC DNA]</scope>
    <source>
        <strain evidence="1 2">NBRC 106415</strain>
    </source>
</reference>
<feature type="non-terminal residue" evidence="1">
    <location>
        <position position="121"/>
    </location>
</feature>
<name>A0A5N8XZ69_9ACTN</name>
<sequence>MSWTRGGLAALAVCALLGLVAGCGEGGTHERRAGVSASPVGKVLKDTDEKGRHYREIDEKDAPELGIEVQPDGDDGWDVRLTVRNFRFSPTGAKPLAVVGRGTAVLYLDGCTLARLRTTEY</sequence>
<keyword evidence="2" id="KW-1185">Reference proteome</keyword>
<dbReference type="EMBL" id="VJZC01000837">
    <property type="protein sequence ID" value="MPY64542.1"/>
    <property type="molecule type" value="Genomic_DNA"/>
</dbReference>
<gene>
    <name evidence="1" type="ORF">FNH08_47535</name>
</gene>
<protein>
    <submittedName>
        <fullName evidence="1">Nuclear transport factor 2 family protein</fullName>
    </submittedName>
</protein>
<dbReference type="PROSITE" id="PS51257">
    <property type="entry name" value="PROKAR_LIPOPROTEIN"/>
    <property type="match status" value="1"/>
</dbReference>
<dbReference type="Proteomes" id="UP000400924">
    <property type="component" value="Unassembled WGS sequence"/>
</dbReference>